<keyword evidence="11" id="KW-1185">Reference proteome</keyword>
<dbReference type="Pfam" id="PF07559">
    <property type="entry name" value="FlgE_D2"/>
    <property type="match status" value="1"/>
</dbReference>
<dbReference type="InterPro" id="IPR020013">
    <property type="entry name" value="Flagellar_FlgE/F/G"/>
</dbReference>
<organism evidence="10 11">
    <name type="scientific">Hydrogenispora ethanolica</name>
    <dbReference type="NCBI Taxonomy" id="1082276"/>
    <lineage>
        <taxon>Bacteria</taxon>
        <taxon>Bacillati</taxon>
        <taxon>Bacillota</taxon>
        <taxon>Hydrogenispora</taxon>
    </lineage>
</organism>
<comment type="similarity">
    <text evidence="2 5">Belongs to the flagella basal body rod proteins family.</text>
</comment>
<dbReference type="GO" id="GO:0005829">
    <property type="term" value="C:cytosol"/>
    <property type="evidence" value="ECO:0007669"/>
    <property type="project" value="TreeGrafter"/>
</dbReference>
<feature type="domain" description="Flagellar basal-body/hook protein C-terminal" evidence="7">
    <location>
        <begin position="408"/>
        <end position="452"/>
    </location>
</feature>
<dbReference type="InterPro" id="IPR037058">
    <property type="entry name" value="Falgellar_hook_FlgE_sf"/>
</dbReference>
<reference evidence="10 11" key="1">
    <citation type="submission" date="2019-03" db="EMBL/GenBank/DDBJ databases">
        <title>Genomic Encyclopedia of Type Strains, Phase IV (KMG-IV): sequencing the most valuable type-strain genomes for metagenomic binning, comparative biology and taxonomic classification.</title>
        <authorList>
            <person name="Goeker M."/>
        </authorList>
    </citation>
    <scope>NUCLEOTIDE SEQUENCE [LARGE SCALE GENOMIC DNA]</scope>
    <source>
        <strain evidence="10 11">LX-B</strain>
    </source>
</reference>
<evidence type="ECO:0000256" key="4">
    <source>
        <dbReference type="ARBA" id="ARBA00023143"/>
    </source>
</evidence>
<accession>A0A4R1QV93</accession>
<dbReference type="NCBIfam" id="TIGR03506">
    <property type="entry name" value="FlgEFG_subfam"/>
    <property type="match status" value="1"/>
</dbReference>
<dbReference type="Pfam" id="PF00460">
    <property type="entry name" value="Flg_bb_rod"/>
    <property type="match status" value="1"/>
</dbReference>
<dbReference type="AlphaFoldDB" id="A0A4R1QV93"/>
<dbReference type="InterPro" id="IPR011491">
    <property type="entry name" value="FlgE_D2"/>
</dbReference>
<evidence type="ECO:0000256" key="1">
    <source>
        <dbReference type="ARBA" id="ARBA00004117"/>
    </source>
</evidence>
<comment type="subcellular location">
    <subcellularLocation>
        <location evidence="1 5">Bacterial flagellum basal body</location>
    </subcellularLocation>
</comment>
<dbReference type="InterPro" id="IPR001444">
    <property type="entry name" value="Flag_bb_rod_N"/>
</dbReference>
<dbReference type="PANTHER" id="PTHR30435">
    <property type="entry name" value="FLAGELLAR PROTEIN"/>
    <property type="match status" value="1"/>
</dbReference>
<dbReference type="InterPro" id="IPR037925">
    <property type="entry name" value="FlgE/F/G-like"/>
</dbReference>
<dbReference type="RefSeq" id="WP_132017003.1">
    <property type="nucleotide sequence ID" value="NZ_SLUN01000044.1"/>
</dbReference>
<evidence type="ECO:0000259" key="7">
    <source>
        <dbReference type="Pfam" id="PF06429"/>
    </source>
</evidence>
<keyword evidence="10" id="KW-0282">Flagellum</keyword>
<feature type="domain" description="Flagellar hook protein FlgE/F/G-like D1" evidence="9">
    <location>
        <begin position="97"/>
        <end position="152"/>
    </location>
</feature>
<dbReference type="Pfam" id="PF22692">
    <property type="entry name" value="LlgE_F_G_D1"/>
    <property type="match status" value="1"/>
</dbReference>
<evidence type="ECO:0000256" key="2">
    <source>
        <dbReference type="ARBA" id="ARBA00009677"/>
    </source>
</evidence>
<dbReference type="InterPro" id="IPR019776">
    <property type="entry name" value="Flagellar_basal_body_rod_CS"/>
</dbReference>
<dbReference type="SUPFAM" id="SSF117143">
    <property type="entry name" value="Flagellar hook protein flgE"/>
    <property type="match status" value="1"/>
</dbReference>
<name>A0A4R1QV93_HYDET</name>
<dbReference type="Proteomes" id="UP000295008">
    <property type="component" value="Unassembled WGS sequence"/>
</dbReference>
<dbReference type="OrthoDB" id="9804559at2"/>
<dbReference type="PANTHER" id="PTHR30435:SF1">
    <property type="entry name" value="FLAGELLAR HOOK PROTEIN FLGE"/>
    <property type="match status" value="1"/>
</dbReference>
<dbReference type="GO" id="GO:0071978">
    <property type="term" value="P:bacterial-type flagellum-dependent swarming motility"/>
    <property type="evidence" value="ECO:0007669"/>
    <property type="project" value="TreeGrafter"/>
</dbReference>
<proteinExistence type="inferred from homology"/>
<keyword evidence="4 5" id="KW-0975">Bacterial flagellum</keyword>
<evidence type="ECO:0000313" key="10">
    <source>
        <dbReference type="EMBL" id="TCL57886.1"/>
    </source>
</evidence>
<dbReference type="GO" id="GO:0009424">
    <property type="term" value="C:bacterial-type flagellum hook"/>
    <property type="evidence" value="ECO:0007669"/>
    <property type="project" value="TreeGrafter"/>
</dbReference>
<gene>
    <name evidence="10" type="ORF">EDC14_104435</name>
</gene>
<evidence type="ECO:0000259" key="6">
    <source>
        <dbReference type="Pfam" id="PF00460"/>
    </source>
</evidence>
<evidence type="ECO:0000259" key="9">
    <source>
        <dbReference type="Pfam" id="PF22692"/>
    </source>
</evidence>
<dbReference type="EMBL" id="SLUN01000044">
    <property type="protein sequence ID" value="TCL57886.1"/>
    <property type="molecule type" value="Genomic_DNA"/>
</dbReference>
<dbReference type="GO" id="GO:0009425">
    <property type="term" value="C:bacterial-type flagellum basal body"/>
    <property type="evidence" value="ECO:0007669"/>
    <property type="project" value="UniProtKB-SubCell"/>
</dbReference>
<feature type="domain" description="Flagellar basal body rod protein N-terminal" evidence="6">
    <location>
        <begin position="5"/>
        <end position="35"/>
    </location>
</feature>
<dbReference type="Pfam" id="PF06429">
    <property type="entry name" value="Flg_bbr_C"/>
    <property type="match status" value="1"/>
</dbReference>
<dbReference type="Gene3D" id="2.60.98.20">
    <property type="entry name" value="Flagellar hook protein FlgE"/>
    <property type="match status" value="1"/>
</dbReference>
<keyword evidence="10" id="KW-0966">Cell projection</keyword>
<evidence type="ECO:0000313" key="11">
    <source>
        <dbReference type="Proteomes" id="UP000295008"/>
    </source>
</evidence>
<keyword evidence="10" id="KW-0969">Cilium</keyword>
<evidence type="ECO:0000259" key="8">
    <source>
        <dbReference type="Pfam" id="PF07559"/>
    </source>
</evidence>
<evidence type="ECO:0000256" key="3">
    <source>
        <dbReference type="ARBA" id="ARBA00019015"/>
    </source>
</evidence>
<dbReference type="InterPro" id="IPR010930">
    <property type="entry name" value="Flg_bb/hook_C_dom"/>
</dbReference>
<dbReference type="PROSITE" id="PS00588">
    <property type="entry name" value="FLAGELLA_BB_ROD"/>
    <property type="match status" value="1"/>
</dbReference>
<protein>
    <recommendedName>
        <fullName evidence="3 5">Flagellar hook protein FlgE</fullName>
    </recommendedName>
</protein>
<dbReference type="InterPro" id="IPR053967">
    <property type="entry name" value="LlgE_F_G-like_D1"/>
</dbReference>
<comment type="caution">
    <text evidence="10">The sequence shown here is derived from an EMBL/GenBank/DDBJ whole genome shotgun (WGS) entry which is preliminary data.</text>
</comment>
<evidence type="ECO:0000256" key="5">
    <source>
        <dbReference type="RuleBase" id="RU362116"/>
    </source>
</evidence>
<comment type="function">
    <text evidence="5">A flexible structure which links the flagellar filament to the drive apparatus in the basal body.</text>
</comment>
<feature type="domain" description="Flagellar hook protein FlgE D2" evidence="8">
    <location>
        <begin position="203"/>
        <end position="333"/>
    </location>
</feature>
<sequence length="454" mass="47151">MMTSMYSGVSGLKAQQQKLNVIGNNIANVNTAGYKAQTVSFSDLLSQTLSSATGANATTNTGGTNPIQVGLGVSVAAVTTNMSVGSTQSTGNYTDVAIGGDGFFIVQGGSVGEYQFTRAGNFGVDEEGNLVVNGYKVCGWEEYSVDSDGNYVFNTQQDVEPLNLFSDSTNGNKQIIAPQATTAASITGSLDPAEDANGTALNTITIPLPDTASASTTMTVYDALGNSYEVKANLYKCYTDETTNTTSYYWTVDSTDTSALAVSGASGYIEFDSSGKIVTTDTTNYDTNPTITLTPQGSNAGAAAFEVSLDFSKISYYSSSTGSGISVASVDGYESGDLQDITIGSDGVIYGVYSNDQTQPLGMIALAVFSNSSGLEKIGDNLYTTTANSGDFTGGVAAGTSGSGTLSTGTLEMSNVDLSEQFSEMMITQRAYQANSKVITTTDNILEVLVNLIR</sequence>